<accession>A0ABT9V138</accession>
<keyword evidence="2" id="KW-0285">Flavoprotein</keyword>
<evidence type="ECO:0000256" key="2">
    <source>
        <dbReference type="ARBA" id="ARBA00022630"/>
    </source>
</evidence>
<evidence type="ECO:0000256" key="3">
    <source>
        <dbReference type="ARBA" id="ARBA00022827"/>
    </source>
</evidence>
<evidence type="ECO:0000313" key="6">
    <source>
        <dbReference type="EMBL" id="MDQ0154670.1"/>
    </source>
</evidence>
<dbReference type="InterPro" id="IPR003953">
    <property type="entry name" value="FAD-dep_OxRdtase_2_FAD-bd"/>
</dbReference>
<evidence type="ECO:0000256" key="4">
    <source>
        <dbReference type="ARBA" id="ARBA00023002"/>
    </source>
</evidence>
<dbReference type="SUPFAM" id="SSF51905">
    <property type="entry name" value="FAD/NAD(P)-binding domain"/>
    <property type="match status" value="1"/>
</dbReference>
<name>A0ABT9V138_9BACL</name>
<dbReference type="PANTHER" id="PTHR43400">
    <property type="entry name" value="FUMARATE REDUCTASE"/>
    <property type="match status" value="1"/>
</dbReference>
<feature type="domain" description="FAD-dependent oxidoreductase 2 FAD-binding" evidence="5">
    <location>
        <begin position="8"/>
        <end position="495"/>
    </location>
</feature>
<comment type="caution">
    <text evidence="6">The sequence shown here is derived from an EMBL/GenBank/DDBJ whole genome shotgun (WGS) entry which is preliminary data.</text>
</comment>
<evidence type="ECO:0000256" key="1">
    <source>
        <dbReference type="ARBA" id="ARBA00001974"/>
    </source>
</evidence>
<dbReference type="SUPFAM" id="SSF56425">
    <property type="entry name" value="Succinate dehydrogenase/fumarate reductase flavoprotein, catalytic domain"/>
    <property type="match status" value="1"/>
</dbReference>
<dbReference type="Gene3D" id="3.50.50.60">
    <property type="entry name" value="FAD/NAD(P)-binding domain"/>
    <property type="match status" value="1"/>
</dbReference>
<dbReference type="PANTHER" id="PTHR43400:SF10">
    <property type="entry name" value="3-OXOSTEROID 1-DEHYDROGENASE"/>
    <property type="match status" value="1"/>
</dbReference>
<dbReference type="Pfam" id="PF00890">
    <property type="entry name" value="FAD_binding_2"/>
    <property type="match status" value="1"/>
</dbReference>
<dbReference type="Gene3D" id="3.90.700.10">
    <property type="entry name" value="Succinate dehydrogenase/fumarate reductase flavoprotein, catalytic domain"/>
    <property type="match status" value="1"/>
</dbReference>
<protein>
    <submittedName>
        <fullName evidence="6">3-oxosteroid 1-dehydrogenase</fullName>
        <ecNumber evidence="6">1.3.99.4</ecNumber>
    </submittedName>
</protein>
<dbReference type="EMBL" id="JAUSTU010000003">
    <property type="protein sequence ID" value="MDQ0154670.1"/>
    <property type="molecule type" value="Genomic_DNA"/>
</dbReference>
<keyword evidence="3" id="KW-0274">FAD</keyword>
<dbReference type="PRINTS" id="PR00411">
    <property type="entry name" value="PNDRDTASEI"/>
</dbReference>
<gene>
    <name evidence="6" type="ORF">J2S07_000974</name>
</gene>
<dbReference type="Proteomes" id="UP001231362">
    <property type="component" value="Unassembled WGS sequence"/>
</dbReference>
<dbReference type="GO" id="GO:0047571">
    <property type="term" value="F:3-oxosteroid 1-dehydrogenase activity"/>
    <property type="evidence" value="ECO:0007669"/>
    <property type="project" value="UniProtKB-EC"/>
</dbReference>
<organism evidence="6 7">
    <name type="scientific">Anoxybacillus andreesenii</name>
    <dbReference type="NCBI Taxonomy" id="1325932"/>
    <lineage>
        <taxon>Bacteria</taxon>
        <taxon>Bacillati</taxon>
        <taxon>Bacillota</taxon>
        <taxon>Bacilli</taxon>
        <taxon>Bacillales</taxon>
        <taxon>Anoxybacillaceae</taxon>
        <taxon>Anoxybacillus</taxon>
    </lineage>
</organism>
<reference evidence="6 7" key="1">
    <citation type="submission" date="2023-07" db="EMBL/GenBank/DDBJ databases">
        <title>Genomic Encyclopedia of Type Strains, Phase IV (KMG-IV): sequencing the most valuable type-strain genomes for metagenomic binning, comparative biology and taxonomic classification.</title>
        <authorList>
            <person name="Goeker M."/>
        </authorList>
    </citation>
    <scope>NUCLEOTIDE SEQUENCE [LARGE SCALE GENOMIC DNA]</scope>
    <source>
        <strain evidence="6 7">DSM 23948</strain>
    </source>
</reference>
<keyword evidence="4 6" id="KW-0560">Oxidoreductase</keyword>
<sequence length="501" mass="56830">MNWNKEYDVLVVGSGASGFSAALTAKLEGMETLLIEKEGKFGGATALSGGGVWVPNNRYLVEAGVADTFEEAKQYMDSTIGERTSDLMKETYLHKGIEMLDYFHTKTNHMRFSYATDYSDYYAHFPGGKAHGRSIEPLIFDARKLDDWEKLMLEPTLDTAGFVMTGQDFRYVNMLTRTWQGKMRALRLGLRMIKSKITGARFVSLGQALIARFALSYKEAGGELCVNTAFEDFVVENDRVIGIKVKKDGKEMYLKARKGVIFGSGGFSKDQEKREKYLPKPTNHEWTSSPEGQTGDLLTPAEKLGVKFDLMDKVWGAPSIIDHEGKPYFLVADRAIPSMIIIDQNGDRYLNEAIPYHEFVDKMYEHDTKTKGKAIHSWIIVDKRTKSRYLFDTLFPGQDFPKEYYEKDIVRIGNTVEELAEKLGMKPEKLKETIERFNGFARNGKDEDFGRGDNPYDRYYGDPTLKNPNLDVLDKAPFYALRVYPGDIGTKGGVKKRSLRD</sequence>
<dbReference type="InterPro" id="IPR036188">
    <property type="entry name" value="FAD/NAD-bd_sf"/>
</dbReference>
<dbReference type="InterPro" id="IPR050315">
    <property type="entry name" value="FAD-oxidoreductase_2"/>
</dbReference>
<comment type="cofactor">
    <cofactor evidence="1">
        <name>FAD</name>
        <dbReference type="ChEBI" id="CHEBI:57692"/>
    </cofactor>
</comment>
<evidence type="ECO:0000313" key="7">
    <source>
        <dbReference type="Proteomes" id="UP001231362"/>
    </source>
</evidence>
<keyword evidence="7" id="KW-1185">Reference proteome</keyword>
<dbReference type="InterPro" id="IPR027477">
    <property type="entry name" value="Succ_DH/fumarate_Rdtase_cat_sf"/>
</dbReference>
<dbReference type="RefSeq" id="WP_307149265.1">
    <property type="nucleotide sequence ID" value="NZ_JAUSTU010000003.1"/>
</dbReference>
<evidence type="ECO:0000259" key="5">
    <source>
        <dbReference type="Pfam" id="PF00890"/>
    </source>
</evidence>
<dbReference type="EC" id="1.3.99.4" evidence="6"/>
<proteinExistence type="predicted"/>